<evidence type="ECO:0000259" key="6">
    <source>
        <dbReference type="Pfam" id="PF23322"/>
    </source>
</evidence>
<evidence type="ECO:0000256" key="2">
    <source>
        <dbReference type="ARBA" id="ARBA00022490"/>
    </source>
</evidence>
<dbReference type="FunFam" id="1.25.40.10:FF:000052">
    <property type="entry name" value="Aryl-hydrocarbon-interacting protein-like 1"/>
    <property type="match status" value="1"/>
</dbReference>
<evidence type="ECO:0000256" key="1">
    <source>
        <dbReference type="ARBA" id="ARBA00004496"/>
    </source>
</evidence>
<feature type="domain" description="AIP/AIPL N-terminal FKBP-type PPIase" evidence="6">
    <location>
        <begin position="26"/>
        <end position="154"/>
    </location>
</feature>
<sequence length="567" mass="65030">MEETYLLHHPGVKKKILHGGLGPMPHFPPGTKLVFHFQTTKDNFERTVIDDSRRGKQPMEIFVGKMFKMEVWEVLLTSMRVGEVAEFWCDAIHTGLYPIVSKGMRLIAQGKDPLEGQEHMCGMGNMFYYNCSGLPELDELTKEPQPLIFIMELLSVGDPYSYKRESWMMGKDEKLQVVPTLHLQGNTLVKQGRFRDAASTYQEAVVLLRTVQSRMPGDEVHVNLERLIVPLVLNYCQCMLELQEYYEVLEHTTELLEKHKNVKAYYKRAKAHAAVWNKTEARQDFLTVARLDVTLAALVQRELRHLADRMREKHLEEKNSYRAILQEKGGQTSLRGDGGKWETTAREEGAGGTSHGPGEEKTQESKTGQSGNQEAAGKRGERQETWRGASAPTEGKDWQQMLRLVPLLQDEGNFLVKELRYLEAAEKYQEAIEYIHSLKDMVDVDRNKEDWDSLEKLHLPLSLNLSQCMLELGEYHQVLETNTKLLRKHRNLKAMFQSARAHAALHQENEARKSFAHIAKLDPKLKPIACMELKKMSESIRAKHVLEKRSYWAVAEERWGQGGPGKN</sequence>
<protein>
    <submittedName>
        <fullName evidence="7">Aryl hydrocarbon receptor interacting protein like 2</fullName>
    </submittedName>
</protein>
<dbReference type="InterPro" id="IPR019734">
    <property type="entry name" value="TPR_rpt"/>
</dbReference>
<dbReference type="InterPro" id="IPR046357">
    <property type="entry name" value="PPIase_dom_sf"/>
</dbReference>
<accession>A0A3B3R6I3</accession>
<keyword evidence="2" id="KW-0963">Cytoplasm</keyword>
<dbReference type="STRING" id="1676925.ENSPKIP00000013988"/>
<organism evidence="7 8">
    <name type="scientific">Paramormyrops kingsleyae</name>
    <dbReference type="NCBI Taxonomy" id="1676925"/>
    <lineage>
        <taxon>Eukaryota</taxon>
        <taxon>Metazoa</taxon>
        <taxon>Chordata</taxon>
        <taxon>Craniata</taxon>
        <taxon>Vertebrata</taxon>
        <taxon>Euteleostomi</taxon>
        <taxon>Actinopterygii</taxon>
        <taxon>Neopterygii</taxon>
        <taxon>Teleostei</taxon>
        <taxon>Osteoglossocephala</taxon>
        <taxon>Osteoglossomorpha</taxon>
        <taxon>Osteoglossiformes</taxon>
        <taxon>Mormyridae</taxon>
        <taxon>Paramormyrops</taxon>
    </lineage>
</organism>
<dbReference type="SUPFAM" id="SSF48452">
    <property type="entry name" value="TPR-like"/>
    <property type="match status" value="2"/>
</dbReference>
<dbReference type="GeneTree" id="ENSGT00390000001289"/>
<dbReference type="PANTHER" id="PTHR11242">
    <property type="entry name" value="ARYL HYDROCARBON RECEPTOR INTERACTING PROTEIN RELATED"/>
    <property type="match status" value="1"/>
</dbReference>
<evidence type="ECO:0000256" key="4">
    <source>
        <dbReference type="ARBA" id="ARBA00022803"/>
    </source>
</evidence>
<dbReference type="GO" id="GO:0003755">
    <property type="term" value="F:peptidyl-prolyl cis-trans isomerase activity"/>
    <property type="evidence" value="ECO:0007669"/>
    <property type="project" value="InterPro"/>
</dbReference>
<feature type="compositionally biased region" description="Basic and acidic residues" evidence="5">
    <location>
        <begin position="376"/>
        <end position="385"/>
    </location>
</feature>
<keyword evidence="3" id="KW-0677">Repeat</keyword>
<reference evidence="7" key="2">
    <citation type="submission" date="2025-09" db="UniProtKB">
        <authorList>
            <consortium name="Ensembl"/>
        </authorList>
    </citation>
    <scope>IDENTIFICATION</scope>
</reference>
<dbReference type="AlphaFoldDB" id="A0A3B3R6I3"/>
<evidence type="ECO:0000313" key="8">
    <source>
        <dbReference type="Proteomes" id="UP000261540"/>
    </source>
</evidence>
<dbReference type="Ensembl" id="ENSPKIT00000038423.1">
    <property type="protein sequence ID" value="ENSPKIP00000013988.1"/>
    <property type="gene ID" value="ENSPKIG00000001206.1"/>
</dbReference>
<dbReference type="PANTHER" id="PTHR11242:SF1">
    <property type="entry name" value="PPIASE FKBP-TYPE DOMAIN-CONTAINING PROTEIN"/>
    <property type="match status" value="1"/>
</dbReference>
<feature type="region of interest" description="Disordered" evidence="5">
    <location>
        <begin position="326"/>
        <end position="394"/>
    </location>
</feature>
<dbReference type="SMART" id="SM00028">
    <property type="entry name" value="TPR"/>
    <property type="match status" value="4"/>
</dbReference>
<keyword evidence="4" id="KW-0802">TPR repeat</keyword>
<dbReference type="SUPFAM" id="SSF54534">
    <property type="entry name" value="FKBP-like"/>
    <property type="match status" value="1"/>
</dbReference>
<reference evidence="7" key="1">
    <citation type="submission" date="2025-08" db="UniProtKB">
        <authorList>
            <consortium name="Ensembl"/>
        </authorList>
    </citation>
    <scope>IDENTIFICATION</scope>
</reference>
<comment type="subcellular location">
    <subcellularLocation>
        <location evidence="1">Cytoplasm</location>
    </subcellularLocation>
</comment>
<evidence type="ECO:0000256" key="5">
    <source>
        <dbReference type="SAM" id="MobiDB-lite"/>
    </source>
</evidence>
<dbReference type="Pfam" id="PF23322">
    <property type="entry name" value="PPIase_AIP"/>
    <property type="match status" value="1"/>
</dbReference>
<feature type="compositionally biased region" description="Basic and acidic residues" evidence="5">
    <location>
        <begin position="337"/>
        <end position="349"/>
    </location>
</feature>
<dbReference type="InterPro" id="IPR056277">
    <property type="entry name" value="PPIase_AIP"/>
</dbReference>
<evidence type="ECO:0000256" key="3">
    <source>
        <dbReference type="ARBA" id="ARBA00022737"/>
    </source>
</evidence>
<dbReference type="Gene3D" id="1.25.40.10">
    <property type="entry name" value="Tetratricopeptide repeat domain"/>
    <property type="match status" value="2"/>
</dbReference>
<dbReference type="GO" id="GO:0005737">
    <property type="term" value="C:cytoplasm"/>
    <property type="evidence" value="ECO:0007669"/>
    <property type="project" value="UniProtKB-SubCell"/>
</dbReference>
<dbReference type="InterPro" id="IPR011990">
    <property type="entry name" value="TPR-like_helical_dom_sf"/>
</dbReference>
<keyword evidence="8" id="KW-1185">Reference proteome</keyword>
<dbReference type="InterPro" id="IPR039663">
    <property type="entry name" value="AIP/AIPL1/TTC9"/>
</dbReference>
<proteinExistence type="predicted"/>
<name>A0A3B3R6I3_9TELE</name>
<dbReference type="Gene3D" id="3.10.50.40">
    <property type="match status" value="1"/>
</dbReference>
<dbReference type="Proteomes" id="UP000261540">
    <property type="component" value="Unplaced"/>
</dbReference>
<evidence type="ECO:0000313" key="7">
    <source>
        <dbReference type="Ensembl" id="ENSPKIP00000013988.1"/>
    </source>
</evidence>